<dbReference type="Proteomes" id="UP000014803">
    <property type="component" value="Chromosome"/>
</dbReference>
<dbReference type="AlphaFoldDB" id="S4Y431"/>
<dbReference type="HOGENOM" id="CLU_3239732_0_0_7"/>
<dbReference type="RefSeq" id="WP_020737171.1">
    <property type="nucleotide sequence ID" value="NC_021658.1"/>
</dbReference>
<sequence>MIKKRSCLGRASSKAPRRKPAATPPKPTATAPEPGEASGESDV</sequence>
<evidence type="ECO:0000256" key="1">
    <source>
        <dbReference type="SAM" id="MobiDB-lite"/>
    </source>
</evidence>
<evidence type="ECO:0000313" key="3">
    <source>
        <dbReference type="Proteomes" id="UP000014803"/>
    </source>
</evidence>
<dbReference type="PATRIC" id="fig|1254432.3.peg.5945"/>
<organism evidence="2 3">
    <name type="scientific">Sorangium cellulosum So0157-2</name>
    <dbReference type="NCBI Taxonomy" id="1254432"/>
    <lineage>
        <taxon>Bacteria</taxon>
        <taxon>Pseudomonadati</taxon>
        <taxon>Myxococcota</taxon>
        <taxon>Polyangia</taxon>
        <taxon>Polyangiales</taxon>
        <taxon>Polyangiaceae</taxon>
        <taxon>Sorangium</taxon>
    </lineage>
</organism>
<gene>
    <name evidence="2" type="ORF">SCE1572_26265</name>
</gene>
<evidence type="ECO:0000313" key="2">
    <source>
        <dbReference type="EMBL" id="AGP37673.1"/>
    </source>
</evidence>
<dbReference type="KEGG" id="scu:SCE1572_26265"/>
<dbReference type="EMBL" id="CP003969">
    <property type="protein sequence ID" value="AGP37673.1"/>
    <property type="molecule type" value="Genomic_DNA"/>
</dbReference>
<proteinExistence type="predicted"/>
<protein>
    <submittedName>
        <fullName evidence="2">Uncharacterized protein</fullName>
    </submittedName>
</protein>
<feature type="region of interest" description="Disordered" evidence="1">
    <location>
        <begin position="1"/>
        <end position="43"/>
    </location>
</feature>
<reference evidence="2 3" key="1">
    <citation type="journal article" date="2013" name="Sci. Rep.">
        <title>Extraordinary expansion of a Sorangium cellulosum genome from an alkaline milieu.</title>
        <authorList>
            <person name="Han K."/>
            <person name="Li Z.F."/>
            <person name="Peng R."/>
            <person name="Zhu L.P."/>
            <person name="Zhou T."/>
            <person name="Wang L.G."/>
            <person name="Li S.G."/>
            <person name="Zhang X.B."/>
            <person name="Hu W."/>
            <person name="Wu Z.H."/>
            <person name="Qin N."/>
            <person name="Li Y.Z."/>
        </authorList>
    </citation>
    <scope>NUCLEOTIDE SEQUENCE [LARGE SCALE GENOMIC DNA]</scope>
    <source>
        <strain evidence="2 3">So0157-2</strain>
    </source>
</reference>
<accession>S4Y431</accession>
<name>S4Y431_SORCE</name>